<dbReference type="GO" id="GO:0006457">
    <property type="term" value="P:protein folding"/>
    <property type="evidence" value="ECO:0007669"/>
    <property type="project" value="TreeGrafter"/>
</dbReference>
<evidence type="ECO:0000313" key="9">
    <source>
        <dbReference type="EMBL" id="CAD8599428.1"/>
    </source>
</evidence>
<keyword evidence="4" id="KW-0963">Cytoplasm</keyword>
<dbReference type="EMBL" id="HBEY01005640">
    <property type="protein sequence ID" value="CAD8599428.1"/>
    <property type="molecule type" value="Transcribed_RNA"/>
</dbReference>
<evidence type="ECO:0000259" key="8">
    <source>
        <dbReference type="PROSITE" id="PS51203"/>
    </source>
</evidence>
<dbReference type="PANTHER" id="PTHR12356">
    <property type="entry name" value="NUCLEAR MOVEMENT PROTEIN NUDC"/>
    <property type="match status" value="1"/>
</dbReference>
<dbReference type="Pfam" id="PF14050">
    <property type="entry name" value="Nudc_N"/>
    <property type="match status" value="1"/>
</dbReference>
<dbReference type="SUPFAM" id="SSF49764">
    <property type="entry name" value="HSP20-like chaperones"/>
    <property type="match status" value="1"/>
</dbReference>
<dbReference type="Pfam" id="PF04969">
    <property type="entry name" value="CS"/>
    <property type="match status" value="1"/>
</dbReference>
<dbReference type="FunFam" id="2.60.40.790:FF:000001">
    <property type="entry name" value="Nuclear migration protein nudC"/>
    <property type="match status" value="1"/>
</dbReference>
<dbReference type="CDD" id="cd06467">
    <property type="entry name" value="p23_NUDC_like"/>
    <property type="match status" value="1"/>
</dbReference>
<dbReference type="AlphaFoldDB" id="A0A7S0L513"/>
<evidence type="ECO:0000256" key="7">
    <source>
        <dbReference type="SAM" id="MobiDB-lite"/>
    </source>
</evidence>
<dbReference type="PROSITE" id="PS51203">
    <property type="entry name" value="CS"/>
    <property type="match status" value="1"/>
</dbReference>
<comment type="subcellular location">
    <subcellularLocation>
        <location evidence="1">Cytoplasm</location>
    </subcellularLocation>
</comment>
<dbReference type="PANTHER" id="PTHR12356:SF3">
    <property type="entry name" value="NUCLEAR MIGRATION PROTEIN NUDC"/>
    <property type="match status" value="1"/>
</dbReference>
<dbReference type="InterPro" id="IPR007052">
    <property type="entry name" value="CS_dom"/>
</dbReference>
<feature type="compositionally biased region" description="Low complexity" evidence="7">
    <location>
        <begin position="113"/>
        <end position="131"/>
    </location>
</feature>
<dbReference type="InterPro" id="IPR008978">
    <property type="entry name" value="HSP20-like_chaperone"/>
</dbReference>
<evidence type="ECO:0000256" key="2">
    <source>
        <dbReference type="ARBA" id="ARBA00010513"/>
    </source>
</evidence>
<sequence>MAMDDERFDGMYLQLAQQVGGIDPLLDSFFGFLRRKTDFFSGAVSADAAQETLLKAFGKNRDRAAEDVREKAAKEKKRKAEEQKRRARLQADKDAKQQKAEESRIEEVPAPAPAEAPAAAESSGETSGEASADAEGEDDKGEGKGLKPVNNGAILDNYRWTQTLQDLQVVIEIPKGTRTKFLDVQIQKQQLKVQVKGSDAVVDGELHKAIKMEDSTWSVEDNPSGDNRLLTLSLSKVNQMEWWTCVMVGDPEINTQKVEPENSKLSDLDGETRQTVEKMMYDQRQKAAGLPTADEQSKQDMLKKFMEQHPEMDFSKAKIS</sequence>
<dbReference type="Gene3D" id="2.60.40.790">
    <property type="match status" value="1"/>
</dbReference>
<feature type="compositionally biased region" description="Basic and acidic residues" evidence="7">
    <location>
        <begin position="60"/>
        <end position="107"/>
    </location>
</feature>
<keyword evidence="5" id="KW-0597">Phosphoprotein</keyword>
<accession>A0A7S0L513</accession>
<evidence type="ECO:0000256" key="4">
    <source>
        <dbReference type="ARBA" id="ARBA00022490"/>
    </source>
</evidence>
<organism evidence="9">
    <name type="scientific">Coccolithus braarudii</name>
    <dbReference type="NCBI Taxonomy" id="221442"/>
    <lineage>
        <taxon>Eukaryota</taxon>
        <taxon>Haptista</taxon>
        <taxon>Haptophyta</taxon>
        <taxon>Prymnesiophyceae</taxon>
        <taxon>Coccolithales</taxon>
        <taxon>Coccolithaceae</taxon>
        <taxon>Coccolithus</taxon>
    </lineage>
</organism>
<evidence type="ECO:0000256" key="6">
    <source>
        <dbReference type="ARBA" id="ARBA00030427"/>
    </source>
</evidence>
<reference evidence="9" key="1">
    <citation type="submission" date="2021-01" db="EMBL/GenBank/DDBJ databases">
        <authorList>
            <person name="Corre E."/>
            <person name="Pelletier E."/>
            <person name="Niang G."/>
            <person name="Scheremetjew M."/>
            <person name="Finn R."/>
            <person name="Kale V."/>
            <person name="Holt S."/>
            <person name="Cochrane G."/>
            <person name="Meng A."/>
            <person name="Brown T."/>
            <person name="Cohen L."/>
        </authorList>
    </citation>
    <scope>NUCLEOTIDE SEQUENCE</scope>
    <source>
        <strain evidence="9">PLY182g</strain>
    </source>
</reference>
<evidence type="ECO:0000256" key="1">
    <source>
        <dbReference type="ARBA" id="ARBA00004496"/>
    </source>
</evidence>
<evidence type="ECO:0000256" key="3">
    <source>
        <dbReference type="ARBA" id="ARBA00017641"/>
    </source>
</evidence>
<protein>
    <recommendedName>
        <fullName evidence="3">Nuclear migration protein nudC</fullName>
    </recommendedName>
    <alternativeName>
        <fullName evidence="6">Nuclear distribution protein C homolog</fullName>
    </alternativeName>
</protein>
<gene>
    <name evidence="9" type="ORF">CPEL01642_LOCUS2758</name>
</gene>
<name>A0A7S0L513_9EUKA</name>
<dbReference type="GO" id="GO:0051082">
    <property type="term" value="F:unfolded protein binding"/>
    <property type="evidence" value="ECO:0007669"/>
    <property type="project" value="TreeGrafter"/>
</dbReference>
<comment type="similarity">
    <text evidence="2">Belongs to the nudC family.</text>
</comment>
<dbReference type="InterPro" id="IPR025934">
    <property type="entry name" value="NudC_N_dom"/>
</dbReference>
<feature type="region of interest" description="Disordered" evidence="7">
    <location>
        <begin position="60"/>
        <end position="151"/>
    </location>
</feature>
<evidence type="ECO:0000256" key="5">
    <source>
        <dbReference type="ARBA" id="ARBA00022553"/>
    </source>
</evidence>
<feature type="domain" description="CS" evidence="8">
    <location>
        <begin position="153"/>
        <end position="247"/>
    </location>
</feature>
<dbReference type="GO" id="GO:0005737">
    <property type="term" value="C:cytoplasm"/>
    <property type="evidence" value="ECO:0007669"/>
    <property type="project" value="UniProtKB-SubCell"/>
</dbReference>
<proteinExistence type="inferred from homology"/>
<dbReference type="InterPro" id="IPR037898">
    <property type="entry name" value="NudC_fam"/>
</dbReference>